<feature type="transmembrane region" description="Helical" evidence="5">
    <location>
        <begin position="119"/>
        <end position="140"/>
    </location>
</feature>
<protein>
    <submittedName>
        <fullName evidence="7">ATP synthase subunit C</fullName>
    </submittedName>
</protein>
<evidence type="ECO:0000256" key="1">
    <source>
        <dbReference type="ARBA" id="ARBA00004141"/>
    </source>
</evidence>
<evidence type="ECO:0000256" key="5">
    <source>
        <dbReference type="SAM" id="Phobius"/>
    </source>
</evidence>
<evidence type="ECO:0000256" key="2">
    <source>
        <dbReference type="ARBA" id="ARBA00022692"/>
    </source>
</evidence>
<accession>A0ABV1IRB7</accession>
<dbReference type="CDD" id="cd18120">
    <property type="entry name" value="ATP-synt_Vo_Ao_c"/>
    <property type="match status" value="1"/>
</dbReference>
<gene>
    <name evidence="7" type="ORF">AAAU51_01010</name>
</gene>
<feature type="transmembrane region" description="Helical" evidence="5">
    <location>
        <begin position="79"/>
        <end position="107"/>
    </location>
</feature>
<evidence type="ECO:0000259" key="6">
    <source>
        <dbReference type="Pfam" id="PF00137"/>
    </source>
</evidence>
<dbReference type="InterPro" id="IPR002379">
    <property type="entry name" value="ATPase_proteolipid_c-like_dom"/>
</dbReference>
<keyword evidence="3 5" id="KW-1133">Transmembrane helix</keyword>
<dbReference type="Gene3D" id="1.20.120.610">
    <property type="entry name" value="lithium bound rotor ring of v- atpase"/>
    <property type="match status" value="1"/>
</dbReference>
<evidence type="ECO:0000256" key="3">
    <source>
        <dbReference type="ARBA" id="ARBA00022989"/>
    </source>
</evidence>
<feature type="transmembrane region" description="Helical" evidence="5">
    <location>
        <begin position="38"/>
        <end position="59"/>
    </location>
</feature>
<name>A0ABV1IRB7_9FIRM</name>
<dbReference type="EMBL" id="JBBNIN010000001">
    <property type="protein sequence ID" value="MEQ2709766.1"/>
    <property type="molecule type" value="Genomic_DNA"/>
</dbReference>
<evidence type="ECO:0000256" key="4">
    <source>
        <dbReference type="ARBA" id="ARBA00023136"/>
    </source>
</evidence>
<comment type="caution">
    <text evidence="7">The sequence shown here is derived from an EMBL/GenBank/DDBJ whole genome shotgun (WGS) entry which is preliminary data.</text>
</comment>
<dbReference type="Pfam" id="PF00137">
    <property type="entry name" value="ATP-synt_C"/>
    <property type="match status" value="1"/>
</dbReference>
<dbReference type="InterPro" id="IPR035921">
    <property type="entry name" value="F/V-ATP_Csub_sf"/>
</dbReference>
<feature type="transmembrane region" description="Helical" evidence="5">
    <location>
        <begin position="6"/>
        <end position="26"/>
    </location>
</feature>
<proteinExistence type="predicted"/>
<keyword evidence="8" id="KW-1185">Reference proteome</keyword>
<comment type="subcellular location">
    <subcellularLocation>
        <location evidence="1">Membrane</location>
        <topology evidence="1">Multi-pass membrane protein</topology>
    </subcellularLocation>
</comment>
<feature type="domain" description="V-ATPase proteolipid subunit C-like" evidence="6">
    <location>
        <begin position="80"/>
        <end position="139"/>
    </location>
</feature>
<evidence type="ECO:0000313" key="8">
    <source>
        <dbReference type="Proteomes" id="UP001482154"/>
    </source>
</evidence>
<reference evidence="7 8" key="1">
    <citation type="submission" date="2024-04" db="EMBL/GenBank/DDBJ databases">
        <title>Human intestinal bacterial collection.</title>
        <authorList>
            <person name="Pauvert C."/>
            <person name="Hitch T.C.A."/>
            <person name="Clavel T."/>
        </authorList>
    </citation>
    <scope>NUCLEOTIDE SEQUENCE [LARGE SCALE GENOMIC DNA]</scope>
    <source>
        <strain evidence="7 8">CLA-AA-H249</strain>
    </source>
</reference>
<sequence length="144" mass="14790">MTLAIKLVIIAALILSIFIPFGYFLHGERTKKRYKRSIAFNAFFFFGIIVIAGVMMFITDPVQAAQASSDAGMSTGLGYLAAALSTGLSCVGGGIAVASAASAALGAISEDPSALGKSLIFVGLAEGVCLYGLIISFMIIGKLG</sequence>
<dbReference type="SUPFAM" id="SSF81333">
    <property type="entry name" value="F1F0 ATP synthase subunit C"/>
    <property type="match status" value="1"/>
</dbReference>
<dbReference type="Proteomes" id="UP001482154">
    <property type="component" value="Unassembled WGS sequence"/>
</dbReference>
<organism evidence="7 8">
    <name type="scientific">Anaerostipes amylophilus</name>
    <dbReference type="NCBI Taxonomy" id="2981779"/>
    <lineage>
        <taxon>Bacteria</taxon>
        <taxon>Bacillati</taxon>
        <taxon>Bacillota</taxon>
        <taxon>Clostridia</taxon>
        <taxon>Lachnospirales</taxon>
        <taxon>Lachnospiraceae</taxon>
        <taxon>Anaerostipes</taxon>
    </lineage>
</organism>
<keyword evidence="4 5" id="KW-0472">Membrane</keyword>
<evidence type="ECO:0000313" key="7">
    <source>
        <dbReference type="EMBL" id="MEQ2709766.1"/>
    </source>
</evidence>
<keyword evidence="2 5" id="KW-0812">Transmembrane</keyword>
<dbReference type="RefSeq" id="WP_055197813.1">
    <property type="nucleotide sequence ID" value="NZ_JAOQJG010000005.1"/>
</dbReference>